<evidence type="ECO:0000256" key="1">
    <source>
        <dbReference type="ARBA" id="ARBA00004477"/>
    </source>
</evidence>
<evidence type="ECO:0000256" key="2">
    <source>
        <dbReference type="ARBA" id="ARBA00004687"/>
    </source>
</evidence>
<comment type="subcellular location">
    <subcellularLocation>
        <location evidence="1 12">Endoplasmic reticulum membrane</location>
        <topology evidence="1 12">Multi-pass membrane protein</topology>
    </subcellularLocation>
</comment>
<dbReference type="Gene3D" id="3.40.720.10">
    <property type="entry name" value="Alkaline Phosphatase, subunit A"/>
    <property type="match status" value="1"/>
</dbReference>
<dbReference type="InterPro" id="IPR017852">
    <property type="entry name" value="GPI_EtnP_transferase_1_C"/>
</dbReference>
<dbReference type="Proteomes" id="UP001652680">
    <property type="component" value="Unassembled WGS sequence"/>
</dbReference>
<organism evidence="16">
    <name type="scientific">Drosophila rhopaloa</name>
    <name type="common">Fruit fly</name>
    <dbReference type="NCBI Taxonomy" id="1041015"/>
    <lineage>
        <taxon>Eukaryota</taxon>
        <taxon>Metazoa</taxon>
        <taxon>Ecdysozoa</taxon>
        <taxon>Arthropoda</taxon>
        <taxon>Hexapoda</taxon>
        <taxon>Insecta</taxon>
        <taxon>Pterygota</taxon>
        <taxon>Neoptera</taxon>
        <taxon>Endopterygota</taxon>
        <taxon>Diptera</taxon>
        <taxon>Brachycera</taxon>
        <taxon>Muscomorpha</taxon>
        <taxon>Ephydroidea</taxon>
        <taxon>Drosophilidae</taxon>
        <taxon>Drosophila</taxon>
        <taxon>Sophophora</taxon>
    </lineage>
</organism>
<feature type="domain" description="GPI ethanolamine phosphate transferase 1 C-terminal" evidence="13">
    <location>
        <begin position="419"/>
        <end position="833"/>
    </location>
</feature>
<feature type="transmembrane region" description="Helical" evidence="12">
    <location>
        <begin position="840"/>
        <end position="859"/>
    </location>
</feature>
<evidence type="ECO:0000256" key="5">
    <source>
        <dbReference type="ARBA" id="ARBA00022502"/>
    </source>
</evidence>
<feature type="transmembrane region" description="Helical" evidence="12">
    <location>
        <begin position="6"/>
        <end position="24"/>
    </location>
</feature>
<comment type="function">
    <text evidence="12">Ethanolamine phosphate transferase involved in glycosylphosphatidylinositol-anchor biosynthesis. Transfers ethanolamine phosphate to the first alpha-1,4-linked mannose of the glycosylphosphatidylinositol precursor of GPI-anchor.</text>
</comment>
<dbReference type="CTD" id="36049"/>
<dbReference type="PANTHER" id="PTHR12250:SF0">
    <property type="entry name" value="GPI ETHANOLAMINE PHOSPHATE TRANSFERASE 1"/>
    <property type="match status" value="1"/>
</dbReference>
<dbReference type="GeneID" id="108040638"/>
<comment type="pathway">
    <text evidence="2 12">Glycolipid biosynthesis; glycosylphosphatidylinositol-anchor biosynthesis.</text>
</comment>
<evidence type="ECO:0000256" key="9">
    <source>
        <dbReference type="ARBA" id="ARBA00022989"/>
    </source>
</evidence>
<dbReference type="PANTHER" id="PTHR12250">
    <property type="entry name" value="PHOSPHATIDYLINOSITOL GLYCAN, CLASS N"/>
    <property type="match status" value="1"/>
</dbReference>
<feature type="transmembrane region" description="Helical" evidence="12">
    <location>
        <begin position="809"/>
        <end position="828"/>
    </location>
</feature>
<dbReference type="Pfam" id="PF04987">
    <property type="entry name" value="PigN"/>
    <property type="match status" value="1"/>
</dbReference>
<feature type="transmembrane region" description="Helical" evidence="12">
    <location>
        <begin position="774"/>
        <end position="797"/>
    </location>
</feature>
<evidence type="ECO:0000256" key="12">
    <source>
        <dbReference type="RuleBase" id="RU367138"/>
    </source>
</evidence>
<evidence type="ECO:0000256" key="10">
    <source>
        <dbReference type="ARBA" id="ARBA00023136"/>
    </source>
</evidence>
<protein>
    <recommendedName>
        <fullName evidence="4 12">GPI ethanolamine phosphate transferase 1</fullName>
        <ecNumber evidence="12">2.-.-.-</ecNumber>
    </recommendedName>
</protein>
<dbReference type="InterPro" id="IPR002591">
    <property type="entry name" value="Phosphodiest/P_Trfase"/>
</dbReference>
<keyword evidence="5 12" id="KW-0337">GPI-anchor biosynthesis</keyword>
<keyword evidence="9 12" id="KW-1133">Transmembrane helix</keyword>
<keyword evidence="6 12" id="KW-0808">Transferase</keyword>
<sequence>MWIAYALVVHVLLLGSIFVIYFRSPVITGLTPQKRTLFYGLEAPANRLVLIVTDGFRADSFFEENCRYVPHLRQIFMREGVVGVSRTRVPTETRPGHITLLAGLYEDPSAVLRGWKKNPIDFDTVFNRSAQTYAWGAADVMNVFSHLSNAGKMHFRFYDDLDFSPGYDTYEQDEWVFKRVKLLLQRKGEALRRGKHVVFFLHLLGLDTAGHVHKPGSPKFLENVDKTERGVYEIYQEFERVFPDKRTAYLLTADHGMTDSGSHGAGSRHETDTPFVLWGAGVSRTVPNPGGLNFMPNDEGPAMPLYELEQAQLTPLMSALVGLPPPMNNFGTLPVGYMNVSKEYEAIASHLNALQLLEQYEALLKQHKKGFFAEVLSEFSVLSTEVIKGYKDVILMLHKDRDYLNSIERSQVVMAKALEGIDYYHGYYRRALLLSTTSTFLGWIFYLYRLLARNRAGKVELILERNTKLVRLSLGSSVILLVICLLGQRTPLDISFYLLLPLFVWLKALQPWNLNFSFSPAAAYSVPAMQTTMWQLILIIACAELMVFTFFERRLISLCFLAFACYNGWSNFQPKSREFYSWLALVLILACFPLLPLSVGYRNGYLLGVGVIVILVNSFWNTKTRLSYKKHTKYCNALILLQTIVCAYLHSNGLNIPIPLKVASWNFLVYSFASILQSKDQRLDMRLAQIGFNLGSLYATLCTSYEAVFVQLLVLELSLSLKAQNAQAEKSVIRLAFTLLLYTFFSLFGSGNIASISSFDPNIARCYLSHFAPFVIMGLVLLKLLVPVVLIMSIVYAQSEFVRQHEEQIFISLLLICDVMGLNFLFLVRNQGSWLDIGTSISHFVIMEVTTLVILLLFYTAKQLLRVIPWEEIDIKRLPLRLIHWDLISAKHH</sequence>
<reference evidence="15" key="1">
    <citation type="journal article" date="2021" name="Elife">
        <title>Highly contiguous assemblies of 101 drosophilid genomes.</title>
        <authorList>
            <person name="Kim B.Y."/>
            <person name="Wang J.R."/>
            <person name="Miller D.E."/>
            <person name="Barmina O."/>
            <person name="Delaney E."/>
            <person name="Thompson A."/>
            <person name="Comeault A.A."/>
            <person name="Peede D."/>
            <person name="D'Agostino E.R."/>
            <person name="Pelaez J."/>
            <person name="Aguilar J.M."/>
            <person name="Haji D."/>
            <person name="Matsunaga T."/>
            <person name="Armstrong E.E."/>
            <person name="Zych M."/>
            <person name="Ogawa Y."/>
            <person name="Stamenkovic-Radak M."/>
            <person name="Jelic M."/>
            <person name="Veselinovic M.S."/>
            <person name="Tanaskovic M."/>
            <person name="Eric P."/>
            <person name="Gao J.J."/>
            <person name="Katoh T.K."/>
            <person name="Toda M.J."/>
            <person name="Watabe H."/>
            <person name="Watada M."/>
            <person name="Davis J.S."/>
            <person name="Moyle L.C."/>
            <person name="Manoli G."/>
            <person name="Bertolini E."/>
            <person name="Kostal V."/>
            <person name="Hawley R.S."/>
            <person name="Takahashi A."/>
            <person name="Jones C.D."/>
            <person name="Price D.K."/>
            <person name="Whiteman N."/>
            <person name="Kopp A."/>
            <person name="Matute D.R."/>
            <person name="Petrov D.A."/>
        </authorList>
    </citation>
    <scope>NUCLEOTIDE SEQUENCE [LARGE SCALE GENOMIC DNA]</scope>
</reference>
<dbReference type="InterPro" id="IPR017850">
    <property type="entry name" value="Alkaline_phosphatase_core_sf"/>
</dbReference>
<keyword evidence="11" id="KW-0325">Glycoprotein</keyword>
<dbReference type="CDD" id="cd16020">
    <property type="entry name" value="GPI_EPT_1"/>
    <property type="match status" value="1"/>
</dbReference>
<dbReference type="InterPro" id="IPR007070">
    <property type="entry name" value="GPI_EtnP_transferase_1"/>
</dbReference>
<gene>
    <name evidence="16" type="primary">LOC108040638</name>
    <name evidence="14" type="synonym">108040638</name>
</gene>
<feature type="transmembrane region" description="Helical" evidence="12">
    <location>
        <begin position="431"/>
        <end position="449"/>
    </location>
</feature>
<comment type="caution">
    <text evidence="12">Lacks conserved residue(s) required for the propagation of feature annotation.</text>
</comment>
<evidence type="ECO:0000313" key="16">
    <source>
        <dbReference type="RefSeq" id="XP_016973679.1"/>
    </source>
</evidence>
<proteinExistence type="inferred from homology"/>
<accession>A0A6P4EAS9</accession>
<evidence type="ECO:0000256" key="4">
    <source>
        <dbReference type="ARBA" id="ARBA00020831"/>
    </source>
</evidence>
<dbReference type="OrthoDB" id="2748310at2759"/>
<dbReference type="GO" id="GO:0005789">
    <property type="term" value="C:endoplasmic reticulum membrane"/>
    <property type="evidence" value="ECO:0007669"/>
    <property type="project" value="UniProtKB-SubCell"/>
</dbReference>
<evidence type="ECO:0000256" key="11">
    <source>
        <dbReference type="ARBA" id="ARBA00023180"/>
    </source>
</evidence>
<comment type="similarity">
    <text evidence="3 12">Belongs to the PIGG/PIGN/PIGO family. PIGN subfamily.</text>
</comment>
<keyword evidence="10 12" id="KW-0472">Membrane</keyword>
<dbReference type="EnsemblMetazoa" id="XM_017118190.2">
    <property type="protein sequence ID" value="XP_016973679.1"/>
    <property type="gene ID" value="LOC108040638"/>
</dbReference>
<dbReference type="GO" id="GO:0051377">
    <property type="term" value="F:mannose-ethanolamine phosphotransferase activity"/>
    <property type="evidence" value="ECO:0007669"/>
    <property type="project" value="UniProtKB-UniRule"/>
</dbReference>
<evidence type="ECO:0000313" key="14">
    <source>
        <dbReference type="EnsemblMetazoa" id="XP_016973679.1"/>
    </source>
</evidence>
<feature type="transmembrane region" description="Helical" evidence="12">
    <location>
        <begin position="532"/>
        <end position="551"/>
    </location>
</feature>
<feature type="transmembrane region" description="Helical" evidence="12">
    <location>
        <begin position="634"/>
        <end position="650"/>
    </location>
</feature>
<keyword evidence="8 12" id="KW-0256">Endoplasmic reticulum</keyword>
<evidence type="ECO:0000313" key="15">
    <source>
        <dbReference type="Proteomes" id="UP001652680"/>
    </source>
</evidence>
<evidence type="ECO:0000256" key="3">
    <source>
        <dbReference type="ARBA" id="ARBA00008400"/>
    </source>
</evidence>
<keyword evidence="15" id="KW-1185">Reference proteome</keyword>
<dbReference type="SUPFAM" id="SSF53649">
    <property type="entry name" value="Alkaline phosphatase-like"/>
    <property type="match status" value="1"/>
</dbReference>
<dbReference type="Pfam" id="PF01663">
    <property type="entry name" value="Phosphodiest"/>
    <property type="match status" value="1"/>
</dbReference>
<dbReference type="InterPro" id="IPR037671">
    <property type="entry name" value="PIGN_N"/>
</dbReference>
<dbReference type="EC" id="2.-.-.-" evidence="12"/>
<feature type="transmembrane region" description="Helical" evidence="12">
    <location>
        <begin position="579"/>
        <end position="599"/>
    </location>
</feature>
<feature type="transmembrane region" description="Helical" evidence="12">
    <location>
        <begin position="732"/>
        <end position="754"/>
    </location>
</feature>
<reference evidence="14" key="3">
    <citation type="submission" date="2025-05" db="UniProtKB">
        <authorList>
            <consortium name="EnsemblMetazoa"/>
        </authorList>
    </citation>
    <scope>IDENTIFICATION</scope>
</reference>
<dbReference type="GO" id="GO:0006506">
    <property type="term" value="P:GPI anchor biosynthetic process"/>
    <property type="evidence" value="ECO:0007669"/>
    <property type="project" value="UniProtKB-UniPathway"/>
</dbReference>
<feature type="transmembrane region" description="Helical" evidence="12">
    <location>
        <begin position="469"/>
        <end position="487"/>
    </location>
</feature>
<evidence type="ECO:0000256" key="6">
    <source>
        <dbReference type="ARBA" id="ARBA00022679"/>
    </source>
</evidence>
<dbReference type="AlphaFoldDB" id="A0A6P4EAS9"/>
<evidence type="ECO:0000256" key="8">
    <source>
        <dbReference type="ARBA" id="ARBA00022824"/>
    </source>
</evidence>
<keyword evidence="7 12" id="KW-0812">Transmembrane</keyword>
<evidence type="ECO:0000259" key="13">
    <source>
        <dbReference type="Pfam" id="PF04987"/>
    </source>
</evidence>
<evidence type="ECO:0000256" key="7">
    <source>
        <dbReference type="ARBA" id="ARBA00022692"/>
    </source>
</evidence>
<dbReference type="RefSeq" id="XP_016973679.1">
    <property type="nucleotide sequence ID" value="XM_017118190.1"/>
</dbReference>
<reference evidence="16" key="2">
    <citation type="submission" date="2025-04" db="UniProtKB">
        <authorList>
            <consortium name="RefSeq"/>
        </authorList>
    </citation>
    <scope>IDENTIFICATION</scope>
</reference>
<name>A0A6P4EAS9_DRORH</name>
<feature type="transmembrane region" description="Helical" evidence="12">
    <location>
        <begin position="605"/>
        <end position="622"/>
    </location>
</feature>
<dbReference type="UniPathway" id="UPA00196"/>